<evidence type="ECO:0000256" key="1">
    <source>
        <dbReference type="SAM" id="MobiDB-lite"/>
    </source>
</evidence>
<dbReference type="Proteomes" id="UP001597168">
    <property type="component" value="Unassembled WGS sequence"/>
</dbReference>
<evidence type="ECO:0000313" key="3">
    <source>
        <dbReference type="Proteomes" id="UP001597168"/>
    </source>
</evidence>
<feature type="region of interest" description="Disordered" evidence="1">
    <location>
        <begin position="1"/>
        <end position="67"/>
    </location>
</feature>
<feature type="compositionally biased region" description="Basic and acidic residues" evidence="1">
    <location>
        <begin position="11"/>
        <end position="27"/>
    </location>
</feature>
<reference evidence="3" key="1">
    <citation type="journal article" date="2019" name="Int. J. Syst. Evol. Microbiol.">
        <title>The Global Catalogue of Microorganisms (GCM) 10K type strain sequencing project: providing services to taxonomists for standard genome sequencing and annotation.</title>
        <authorList>
            <consortium name="The Broad Institute Genomics Platform"/>
            <consortium name="The Broad Institute Genome Sequencing Center for Infectious Disease"/>
            <person name="Wu L."/>
            <person name="Ma J."/>
        </authorList>
    </citation>
    <scope>NUCLEOTIDE SEQUENCE [LARGE SCALE GENOMIC DNA]</scope>
    <source>
        <strain evidence="3">CCUG 60214</strain>
    </source>
</reference>
<keyword evidence="3" id="KW-1185">Reference proteome</keyword>
<organism evidence="2 3">
    <name type="scientific">Saccharothrix hoggarensis</name>
    <dbReference type="NCBI Taxonomy" id="913853"/>
    <lineage>
        <taxon>Bacteria</taxon>
        <taxon>Bacillati</taxon>
        <taxon>Actinomycetota</taxon>
        <taxon>Actinomycetes</taxon>
        <taxon>Pseudonocardiales</taxon>
        <taxon>Pseudonocardiaceae</taxon>
        <taxon>Saccharothrix</taxon>
    </lineage>
</organism>
<accession>A0ABW3QN40</accession>
<comment type="caution">
    <text evidence="2">The sequence shown here is derived from an EMBL/GenBank/DDBJ whole genome shotgun (WGS) entry which is preliminary data.</text>
</comment>
<sequence>MTKKPTPAQLREIHLRDQHEARVRSNEDAVLAKARKLDPNDKSEDAEYIREVAGDIQDHRDSEAQRG</sequence>
<gene>
    <name evidence="2" type="ORF">ACFQ3T_02215</name>
</gene>
<evidence type="ECO:0000313" key="2">
    <source>
        <dbReference type="EMBL" id="MFD1145934.1"/>
    </source>
</evidence>
<feature type="compositionally biased region" description="Basic and acidic residues" evidence="1">
    <location>
        <begin position="35"/>
        <end position="67"/>
    </location>
</feature>
<dbReference type="EMBL" id="JBHTLK010000005">
    <property type="protein sequence ID" value="MFD1145934.1"/>
    <property type="molecule type" value="Genomic_DNA"/>
</dbReference>
<proteinExistence type="predicted"/>
<name>A0ABW3QN40_9PSEU</name>
<dbReference type="RefSeq" id="WP_380719163.1">
    <property type="nucleotide sequence ID" value="NZ_JBHTLK010000005.1"/>
</dbReference>
<protein>
    <submittedName>
        <fullName evidence="2">Uncharacterized protein</fullName>
    </submittedName>
</protein>